<dbReference type="EC" id="2.7.1.-" evidence="6"/>
<proteinExistence type="inferred from homology"/>
<dbReference type="Proteomes" id="UP000462152">
    <property type="component" value="Unassembled WGS sequence"/>
</dbReference>
<dbReference type="Pfam" id="PF02595">
    <property type="entry name" value="Gly_kinase"/>
    <property type="match status" value="1"/>
</dbReference>
<dbReference type="PANTHER" id="PTHR21599:SF0">
    <property type="entry name" value="GLYCERATE KINASE"/>
    <property type="match status" value="1"/>
</dbReference>
<dbReference type="NCBIfam" id="TIGR00045">
    <property type="entry name" value="glycerate kinase"/>
    <property type="match status" value="1"/>
</dbReference>
<dbReference type="InterPro" id="IPR018193">
    <property type="entry name" value="Glyc_kinase_flavodox-like_fold"/>
</dbReference>
<sequence length="399" mass="40591">MRIVVAPDKFKGSVTAREAAEHMGEGMRQALPDADVVLLPVADGGEGTLDAAVEAGYERREMSVTGPVGRAVDAAWARRGNEAVIEMSLASGLAALPQDAQGEPVPAPLDATSRGTGELVRAALDAGCTRIVLAVGGSATTDGGAGLLAALGARLLDSAGHDLPDGGGCLAELDRVDVTEIHPRVADAEFVLAADVDNPLTGPRGAATVFGPQKGASERDIARLESGLLRLRDGLASTLGKSARRAADAAGAGAAGGTGYAALAVLGAVRRPGIDVVLDLVSLRDAVRTADLLVTGEGSLDEQSLGGKTPLGVLAVGDAADVPVVAVCGRTTLPWPLLRDTGFRAVYVLSALVDEPHASMREAPRLLREVGGSVAREHTTDMPWASGNSPEPDHSTTSL</sequence>
<dbReference type="Gene3D" id="3.90.1510.10">
    <property type="entry name" value="Glycerate kinase, domain 2"/>
    <property type="match status" value="1"/>
</dbReference>
<dbReference type="AlphaFoldDB" id="A0A7M3SVZ1"/>
<evidence type="ECO:0000256" key="1">
    <source>
        <dbReference type="ARBA" id="ARBA00006284"/>
    </source>
</evidence>
<evidence type="ECO:0000313" key="6">
    <source>
        <dbReference type="EMBL" id="MUN55956.1"/>
    </source>
</evidence>
<dbReference type="PANTHER" id="PTHR21599">
    <property type="entry name" value="GLYCERATE KINASE"/>
    <property type="match status" value="1"/>
</dbReference>
<organism evidence="6 7">
    <name type="scientific">Rothia koreensis</name>
    <dbReference type="NCBI Taxonomy" id="592378"/>
    <lineage>
        <taxon>Bacteria</taxon>
        <taxon>Bacillati</taxon>
        <taxon>Actinomycetota</taxon>
        <taxon>Actinomycetes</taxon>
        <taxon>Micrococcales</taxon>
        <taxon>Micrococcaceae</taxon>
        <taxon>Rothia</taxon>
    </lineage>
</organism>
<dbReference type="PIRSF" id="PIRSF006078">
    <property type="entry name" value="GlxK"/>
    <property type="match status" value="1"/>
</dbReference>
<dbReference type="InterPro" id="IPR036129">
    <property type="entry name" value="Glycerate_kinase_sf"/>
</dbReference>
<dbReference type="InterPro" id="IPR018197">
    <property type="entry name" value="Glycerate_kinase_RE-like"/>
</dbReference>
<feature type="region of interest" description="Disordered" evidence="5">
    <location>
        <begin position="378"/>
        <end position="399"/>
    </location>
</feature>
<name>A0A7M3SVZ1_9MICC</name>
<evidence type="ECO:0000256" key="2">
    <source>
        <dbReference type="ARBA" id="ARBA00022679"/>
    </source>
</evidence>
<gene>
    <name evidence="6" type="ORF">GMA10_12180</name>
</gene>
<evidence type="ECO:0000313" key="7">
    <source>
        <dbReference type="Proteomes" id="UP000462152"/>
    </source>
</evidence>
<dbReference type="Gene3D" id="3.40.50.10350">
    <property type="entry name" value="Glycerate kinase, domain 1"/>
    <property type="match status" value="1"/>
</dbReference>
<dbReference type="InterPro" id="IPR004381">
    <property type="entry name" value="Glycerate_kinase"/>
</dbReference>
<evidence type="ECO:0000256" key="3">
    <source>
        <dbReference type="ARBA" id="ARBA00022777"/>
    </source>
</evidence>
<comment type="caution">
    <text evidence="6">The sequence shown here is derived from an EMBL/GenBank/DDBJ whole genome shotgun (WGS) entry which is preliminary data.</text>
</comment>
<dbReference type="EMBL" id="WOGT01000011">
    <property type="protein sequence ID" value="MUN55956.1"/>
    <property type="molecule type" value="Genomic_DNA"/>
</dbReference>
<dbReference type="GO" id="GO:0031388">
    <property type="term" value="P:organic acid phosphorylation"/>
    <property type="evidence" value="ECO:0007669"/>
    <property type="project" value="UniProtKB-UniRule"/>
</dbReference>
<dbReference type="GO" id="GO:0008887">
    <property type="term" value="F:glycerate kinase activity"/>
    <property type="evidence" value="ECO:0007669"/>
    <property type="project" value="UniProtKB-UniRule"/>
</dbReference>
<reference evidence="6 7" key="1">
    <citation type="submission" date="2019-12" db="EMBL/GenBank/DDBJ databases">
        <authorList>
            <person name="Li J."/>
            <person name="Shi Y."/>
            <person name="Xu G."/>
            <person name="Xiao D."/>
            <person name="Ran X."/>
        </authorList>
    </citation>
    <scope>NUCLEOTIDE SEQUENCE [LARGE SCALE GENOMIC DNA]</scope>
    <source>
        <strain evidence="6 7">JCM 15915</strain>
    </source>
</reference>
<comment type="similarity">
    <text evidence="1 4">Belongs to the glycerate kinase type-1 family.</text>
</comment>
<keyword evidence="7" id="KW-1185">Reference proteome</keyword>
<dbReference type="RefSeq" id="WP_129316584.1">
    <property type="nucleotide sequence ID" value="NZ_NOIQ01000040.1"/>
</dbReference>
<dbReference type="SUPFAM" id="SSF110738">
    <property type="entry name" value="Glycerate kinase I"/>
    <property type="match status" value="1"/>
</dbReference>
<evidence type="ECO:0000256" key="4">
    <source>
        <dbReference type="PIRNR" id="PIRNR006078"/>
    </source>
</evidence>
<accession>A0A7M3SVZ1</accession>
<dbReference type="OrthoDB" id="9774290at2"/>
<keyword evidence="2 4" id="KW-0808">Transferase</keyword>
<evidence type="ECO:0000256" key="5">
    <source>
        <dbReference type="SAM" id="MobiDB-lite"/>
    </source>
</evidence>
<keyword evidence="3 4" id="KW-0418">Kinase</keyword>
<protein>
    <submittedName>
        <fullName evidence="6">Glycerate kinase</fullName>
        <ecNumber evidence="6">2.7.1.-</ecNumber>
    </submittedName>
</protein>